<keyword evidence="3" id="KW-1185">Reference proteome</keyword>
<proteinExistence type="inferred from homology"/>
<organism evidence="2 3">
    <name type="scientific">Trichoderma parareesei</name>
    <name type="common">Filamentous fungus</name>
    <dbReference type="NCBI Taxonomy" id="858221"/>
    <lineage>
        <taxon>Eukaryota</taxon>
        <taxon>Fungi</taxon>
        <taxon>Dikarya</taxon>
        <taxon>Ascomycota</taxon>
        <taxon>Pezizomycotina</taxon>
        <taxon>Sordariomycetes</taxon>
        <taxon>Hypocreomycetidae</taxon>
        <taxon>Hypocreales</taxon>
        <taxon>Hypocreaceae</taxon>
        <taxon>Trichoderma</taxon>
    </lineage>
</organism>
<dbReference type="SUPFAM" id="SSF75304">
    <property type="entry name" value="Amidase signature (AS) enzymes"/>
    <property type="match status" value="1"/>
</dbReference>
<comment type="caution">
    <text evidence="2">The sequence shown here is derived from an EMBL/GenBank/DDBJ whole genome shotgun (WGS) entry which is preliminary data.</text>
</comment>
<accession>A0A2H2ZWX4</accession>
<dbReference type="InterPro" id="IPR036928">
    <property type="entry name" value="AS_sf"/>
</dbReference>
<protein>
    <submittedName>
        <fullName evidence="2">Uncharacterized protein</fullName>
    </submittedName>
</protein>
<gene>
    <name evidence="2" type="ORF">A9Z42_0050800</name>
</gene>
<dbReference type="PANTHER" id="PTHR46072">
    <property type="entry name" value="AMIDASE-RELATED-RELATED"/>
    <property type="match status" value="1"/>
</dbReference>
<dbReference type="AlphaFoldDB" id="A0A2H2ZWX4"/>
<dbReference type="EMBL" id="LFMI01000519">
    <property type="protein sequence ID" value="OTA04471.1"/>
    <property type="molecule type" value="Genomic_DNA"/>
</dbReference>
<sequence>MRALLESEPHTKIVQAAEVMTPKRGRPEPTVEHLHQLNFQIIRIAMQMKRLWRPDGGRPLDGILFVNAPHTAVPFDTFTWLSFTSIMNLVDWMGISIPLNEAADKKLDVGMPIGDCYSDFDRSIQELYHAEKFHGLPLAAQLIGQRFEDEKLLALADELYPILTQRGQSKL</sequence>
<evidence type="ECO:0000256" key="1">
    <source>
        <dbReference type="ARBA" id="ARBA00009199"/>
    </source>
</evidence>
<comment type="similarity">
    <text evidence="1">Belongs to the amidase family.</text>
</comment>
<dbReference type="Gene3D" id="3.90.1300.10">
    <property type="entry name" value="Amidase signature (AS) domain"/>
    <property type="match status" value="1"/>
</dbReference>
<evidence type="ECO:0000313" key="2">
    <source>
        <dbReference type="EMBL" id="OTA04471.1"/>
    </source>
</evidence>
<evidence type="ECO:0000313" key="3">
    <source>
        <dbReference type="Proteomes" id="UP000219286"/>
    </source>
</evidence>
<reference evidence="2 3" key="1">
    <citation type="journal article" date="2015" name="Genome Announc.">
        <title>Genome sequence and annotation of Trichoderma parareesei, the ancestor of the cellulase producer Trichoderma reesei.</title>
        <authorList>
            <person name="Yang D."/>
            <person name="Pomraning K."/>
            <person name="Kopchinskiy A."/>
            <person name="Karimi Aghcheh R."/>
            <person name="Atanasova L."/>
            <person name="Chenthamara K."/>
            <person name="Baker S.E."/>
            <person name="Zhang R."/>
            <person name="Shen Q."/>
            <person name="Freitag M."/>
            <person name="Kubicek C.P."/>
            <person name="Druzhinina I.S."/>
        </authorList>
    </citation>
    <scope>NUCLEOTIDE SEQUENCE [LARGE SCALE GENOMIC DNA]</scope>
    <source>
        <strain evidence="2 3">CBS 125925</strain>
    </source>
</reference>
<name>A0A2H2ZWX4_TRIPA</name>
<dbReference type="PANTHER" id="PTHR46072:SF11">
    <property type="entry name" value="AMIDASE-RELATED"/>
    <property type="match status" value="1"/>
</dbReference>
<dbReference type="Proteomes" id="UP000219286">
    <property type="component" value="Unassembled WGS sequence"/>
</dbReference>
<dbReference type="OrthoDB" id="6428749at2759"/>